<feature type="transmembrane region" description="Helical" evidence="1">
    <location>
        <begin position="82"/>
        <end position="100"/>
    </location>
</feature>
<dbReference type="GeneID" id="64697704"/>
<feature type="transmembrane region" description="Helical" evidence="1">
    <location>
        <begin position="275"/>
        <end position="293"/>
    </location>
</feature>
<feature type="transmembrane region" description="Helical" evidence="1">
    <location>
        <begin position="129"/>
        <end position="150"/>
    </location>
</feature>
<proteinExistence type="predicted"/>
<dbReference type="EMBL" id="JABBWM010000004">
    <property type="protein sequence ID" value="KAG2117972.1"/>
    <property type="molecule type" value="Genomic_DNA"/>
</dbReference>
<protein>
    <submittedName>
        <fullName evidence="2">Uncharacterized protein</fullName>
    </submittedName>
</protein>
<dbReference type="OrthoDB" id="2756618at2759"/>
<feature type="transmembrane region" description="Helical" evidence="1">
    <location>
        <begin position="201"/>
        <end position="221"/>
    </location>
</feature>
<feature type="transmembrane region" description="Helical" evidence="1">
    <location>
        <begin position="21"/>
        <end position="41"/>
    </location>
</feature>
<dbReference type="AlphaFoldDB" id="A0A9P7FJ90"/>
<feature type="transmembrane region" description="Helical" evidence="1">
    <location>
        <begin position="162"/>
        <end position="181"/>
    </location>
</feature>
<keyword evidence="3" id="KW-1185">Reference proteome</keyword>
<keyword evidence="1" id="KW-0472">Membrane</keyword>
<gene>
    <name evidence="2" type="ORF">F5147DRAFT_669340</name>
</gene>
<keyword evidence="1" id="KW-1133">Transmembrane helix</keyword>
<evidence type="ECO:0000313" key="2">
    <source>
        <dbReference type="EMBL" id="KAG2117972.1"/>
    </source>
</evidence>
<dbReference type="RefSeq" id="XP_041298489.1">
    <property type="nucleotide sequence ID" value="XM_041435445.1"/>
</dbReference>
<feature type="non-terminal residue" evidence="2">
    <location>
        <position position="1"/>
    </location>
</feature>
<accession>A0A9P7FJ90</accession>
<dbReference type="Proteomes" id="UP000823399">
    <property type="component" value="Unassembled WGS sequence"/>
</dbReference>
<name>A0A9P7FJ90_9AGAM</name>
<feature type="transmembrane region" description="Helical" evidence="1">
    <location>
        <begin position="47"/>
        <end position="73"/>
    </location>
</feature>
<sequence>MRKHIYSRVLPPCTEIVQDTVWLSYLNLTQLVSGTTVIMAIPMDMAALLGLFLDTLLYGVFFTLYCFTLFILLKKTGIKRQLLLPVATLLLCIATAHLIIDFVRALEAFIFKVDTIGASDYYSNFASPLFVASTALCITQTILADAIVVWRCYVLNDRSLKVAIPGCIILLASIATGYYGIGSLSRARPLSDISPADYGCIATFDTLTMVLSVTSTSLNAWRIYRTRYSVPEGFAAFLPVFVVIVESGAFYSASILILLLTFFVGSNSQYTMLDIITPIVGITFCLIILQVHFDVGGNSPAEKFTEARGTITNLFRGQGVREGFGMEPMTVHTTEETALH</sequence>
<feature type="transmembrane region" description="Helical" evidence="1">
    <location>
        <begin position="233"/>
        <end position="263"/>
    </location>
</feature>
<organism evidence="2 3">
    <name type="scientific">Suillus discolor</name>
    <dbReference type="NCBI Taxonomy" id="1912936"/>
    <lineage>
        <taxon>Eukaryota</taxon>
        <taxon>Fungi</taxon>
        <taxon>Dikarya</taxon>
        <taxon>Basidiomycota</taxon>
        <taxon>Agaricomycotina</taxon>
        <taxon>Agaricomycetes</taxon>
        <taxon>Agaricomycetidae</taxon>
        <taxon>Boletales</taxon>
        <taxon>Suillineae</taxon>
        <taxon>Suillaceae</taxon>
        <taxon>Suillus</taxon>
    </lineage>
</organism>
<keyword evidence="1" id="KW-0812">Transmembrane</keyword>
<evidence type="ECO:0000313" key="3">
    <source>
        <dbReference type="Proteomes" id="UP000823399"/>
    </source>
</evidence>
<evidence type="ECO:0000256" key="1">
    <source>
        <dbReference type="SAM" id="Phobius"/>
    </source>
</evidence>
<reference evidence="2" key="1">
    <citation type="journal article" date="2020" name="New Phytol.">
        <title>Comparative genomics reveals dynamic genome evolution in host specialist ectomycorrhizal fungi.</title>
        <authorList>
            <person name="Lofgren L.A."/>
            <person name="Nguyen N.H."/>
            <person name="Vilgalys R."/>
            <person name="Ruytinx J."/>
            <person name="Liao H.L."/>
            <person name="Branco S."/>
            <person name="Kuo A."/>
            <person name="LaButti K."/>
            <person name="Lipzen A."/>
            <person name="Andreopoulos W."/>
            <person name="Pangilinan J."/>
            <person name="Riley R."/>
            <person name="Hundley H."/>
            <person name="Na H."/>
            <person name="Barry K."/>
            <person name="Grigoriev I.V."/>
            <person name="Stajich J.E."/>
            <person name="Kennedy P.G."/>
        </authorList>
    </citation>
    <scope>NUCLEOTIDE SEQUENCE</scope>
    <source>
        <strain evidence="2">FC423</strain>
    </source>
</reference>
<comment type="caution">
    <text evidence="2">The sequence shown here is derived from an EMBL/GenBank/DDBJ whole genome shotgun (WGS) entry which is preliminary data.</text>
</comment>